<dbReference type="AlphaFoldDB" id="A0A9P7J4S1"/>
<protein>
    <submittedName>
        <fullName evidence="2">Uncharacterized protein</fullName>
    </submittedName>
</protein>
<dbReference type="OrthoDB" id="2687096at2759"/>
<keyword evidence="1" id="KW-0732">Signal</keyword>
<evidence type="ECO:0000256" key="1">
    <source>
        <dbReference type="SAM" id="SignalP"/>
    </source>
</evidence>
<name>A0A9P7J4S1_9AGAM</name>
<dbReference type="EMBL" id="JABBWG010000077">
    <property type="protein sequence ID" value="KAG1802502.1"/>
    <property type="molecule type" value="Genomic_DNA"/>
</dbReference>
<reference evidence="2" key="1">
    <citation type="journal article" date="2020" name="New Phytol.">
        <title>Comparative genomics reveals dynamic genome evolution in host specialist ectomycorrhizal fungi.</title>
        <authorList>
            <person name="Lofgren L.A."/>
            <person name="Nguyen N.H."/>
            <person name="Vilgalys R."/>
            <person name="Ruytinx J."/>
            <person name="Liao H.L."/>
            <person name="Branco S."/>
            <person name="Kuo A."/>
            <person name="LaButti K."/>
            <person name="Lipzen A."/>
            <person name="Andreopoulos W."/>
            <person name="Pangilinan J."/>
            <person name="Riley R."/>
            <person name="Hundley H."/>
            <person name="Na H."/>
            <person name="Barry K."/>
            <person name="Grigoriev I.V."/>
            <person name="Stajich J.E."/>
            <person name="Kennedy P.G."/>
        </authorList>
    </citation>
    <scope>NUCLEOTIDE SEQUENCE</scope>
    <source>
        <strain evidence="2">MN1</strain>
    </source>
</reference>
<feature type="signal peptide" evidence="1">
    <location>
        <begin position="1"/>
        <end position="22"/>
    </location>
</feature>
<organism evidence="2 3">
    <name type="scientific">Suillus subaureus</name>
    <dbReference type="NCBI Taxonomy" id="48587"/>
    <lineage>
        <taxon>Eukaryota</taxon>
        <taxon>Fungi</taxon>
        <taxon>Dikarya</taxon>
        <taxon>Basidiomycota</taxon>
        <taxon>Agaricomycotina</taxon>
        <taxon>Agaricomycetes</taxon>
        <taxon>Agaricomycetidae</taxon>
        <taxon>Boletales</taxon>
        <taxon>Suillineae</taxon>
        <taxon>Suillaceae</taxon>
        <taxon>Suillus</taxon>
    </lineage>
</organism>
<gene>
    <name evidence="2" type="ORF">BJ212DRAFT_1304789</name>
</gene>
<dbReference type="Proteomes" id="UP000807769">
    <property type="component" value="Unassembled WGS sequence"/>
</dbReference>
<proteinExistence type="predicted"/>
<dbReference type="RefSeq" id="XP_041186296.1">
    <property type="nucleotide sequence ID" value="XM_041333676.1"/>
</dbReference>
<feature type="chain" id="PRO_5040415724" evidence="1">
    <location>
        <begin position="23"/>
        <end position="211"/>
    </location>
</feature>
<evidence type="ECO:0000313" key="2">
    <source>
        <dbReference type="EMBL" id="KAG1802502.1"/>
    </source>
</evidence>
<comment type="caution">
    <text evidence="2">The sequence shown here is derived from an EMBL/GenBank/DDBJ whole genome shotgun (WGS) entry which is preliminary data.</text>
</comment>
<accession>A0A9P7J4S1</accession>
<sequence length="211" mass="22726">MLPHRLLFQLPLLLAHQVLLSSLLPSLAPLQRVPLLCLPAAGSNASKRLYSDVMGDIETTSFGSMHMLSMQPPSTTLVSSPPSKKPQDTSVPAKAVKIMLAAAVVGMQGTINWLTDIFKWFVRGGPDGVQGSEDLVMQAVKILEGEDSDLPLGQQAALITIIGSKGNEHYLKFYVNMQEKHMRRAFVVKLIGEEVDAGDAGPAHADAEIMG</sequence>
<keyword evidence="3" id="KW-1185">Reference proteome</keyword>
<evidence type="ECO:0000313" key="3">
    <source>
        <dbReference type="Proteomes" id="UP000807769"/>
    </source>
</evidence>
<dbReference type="GeneID" id="64627693"/>